<dbReference type="InParanoid" id="A0A2J6TU72"/>
<gene>
    <name evidence="1" type="ORF">K444DRAFT_658884</name>
</gene>
<organism evidence="1 2">
    <name type="scientific">Hyaloscypha bicolor E</name>
    <dbReference type="NCBI Taxonomy" id="1095630"/>
    <lineage>
        <taxon>Eukaryota</taxon>
        <taxon>Fungi</taxon>
        <taxon>Dikarya</taxon>
        <taxon>Ascomycota</taxon>
        <taxon>Pezizomycotina</taxon>
        <taxon>Leotiomycetes</taxon>
        <taxon>Helotiales</taxon>
        <taxon>Hyaloscyphaceae</taxon>
        <taxon>Hyaloscypha</taxon>
        <taxon>Hyaloscypha bicolor</taxon>
    </lineage>
</organism>
<name>A0A2J6TU72_9HELO</name>
<dbReference type="EMBL" id="KZ613743">
    <property type="protein sequence ID" value="PMD66584.1"/>
    <property type="molecule type" value="Genomic_DNA"/>
</dbReference>
<proteinExistence type="predicted"/>
<dbReference type="OrthoDB" id="3560725at2759"/>
<evidence type="ECO:0000313" key="2">
    <source>
        <dbReference type="Proteomes" id="UP000235371"/>
    </source>
</evidence>
<dbReference type="GeneID" id="36594382"/>
<dbReference type="RefSeq" id="XP_024743488.1">
    <property type="nucleotide sequence ID" value="XM_024886305.1"/>
</dbReference>
<dbReference type="AlphaFoldDB" id="A0A2J6TU72"/>
<reference evidence="1 2" key="1">
    <citation type="submission" date="2016-04" db="EMBL/GenBank/DDBJ databases">
        <title>A degradative enzymes factory behind the ericoid mycorrhizal symbiosis.</title>
        <authorList>
            <consortium name="DOE Joint Genome Institute"/>
            <person name="Martino E."/>
            <person name="Morin E."/>
            <person name="Grelet G."/>
            <person name="Kuo A."/>
            <person name="Kohler A."/>
            <person name="Daghino S."/>
            <person name="Barry K."/>
            <person name="Choi C."/>
            <person name="Cichocki N."/>
            <person name="Clum A."/>
            <person name="Copeland A."/>
            <person name="Hainaut M."/>
            <person name="Haridas S."/>
            <person name="Labutti K."/>
            <person name="Lindquist E."/>
            <person name="Lipzen A."/>
            <person name="Khouja H.-R."/>
            <person name="Murat C."/>
            <person name="Ohm R."/>
            <person name="Olson A."/>
            <person name="Spatafora J."/>
            <person name="Veneault-Fourrey C."/>
            <person name="Henrissat B."/>
            <person name="Grigoriev I."/>
            <person name="Martin F."/>
            <person name="Perotto S."/>
        </authorList>
    </citation>
    <scope>NUCLEOTIDE SEQUENCE [LARGE SCALE GENOMIC DNA]</scope>
    <source>
        <strain evidence="1 2">E</strain>
    </source>
</reference>
<protein>
    <submittedName>
        <fullName evidence="1">Uncharacterized protein</fullName>
    </submittedName>
</protein>
<sequence length="260" mass="29281">MNYQSQIEPMWINLSMLATAGGPIKRPVASRDAYDKVCKAFYQAEDCPLSLEASADIKAFRTESNIWEYYVGKSRPFTGVDPAITSLAIAFSKLSLPNTSSSSDFPNQSLANGPLSAAQQKAEAAAMKQEILHKWSNELQFGWNSKTSEPWFTTKCFAREAYPALCEHFVLRCVRFKEEGYTLLWPEFNNASDINSPRLRARFNSFRAFLEEWVSSTGIWSDGQRRTRIDVAYKAWITGGDFANRNAPLPVGFAFGFAFD</sequence>
<evidence type="ECO:0000313" key="1">
    <source>
        <dbReference type="EMBL" id="PMD66584.1"/>
    </source>
</evidence>
<keyword evidence="2" id="KW-1185">Reference proteome</keyword>
<dbReference type="Proteomes" id="UP000235371">
    <property type="component" value="Unassembled WGS sequence"/>
</dbReference>
<accession>A0A2J6TU72</accession>